<keyword evidence="5 9" id="KW-0546">Nucleotide metabolism</keyword>
<evidence type="ECO:0000256" key="7">
    <source>
        <dbReference type="ARBA" id="ARBA00047989"/>
    </source>
</evidence>
<evidence type="ECO:0000313" key="12">
    <source>
        <dbReference type="EMBL" id="OUC97084.1"/>
    </source>
</evidence>
<feature type="active site" description="Proton donor" evidence="9">
    <location>
        <position position="357"/>
    </location>
</feature>
<dbReference type="FunFam" id="3.20.20.140:FF:000020">
    <property type="entry name" value="Adenosine deaminase"/>
    <property type="match status" value="1"/>
</dbReference>
<dbReference type="Gene3D" id="3.20.20.140">
    <property type="entry name" value="Metal-dependent hydrolases"/>
    <property type="match status" value="1"/>
</dbReference>
<keyword evidence="13" id="KW-1185">Reference proteome</keyword>
<comment type="caution">
    <text evidence="12">The sequence shown here is derived from an EMBL/GenBank/DDBJ whole genome shotgun (WGS) entry which is preliminary data.</text>
</comment>
<dbReference type="CDD" id="cd01320">
    <property type="entry name" value="ADA"/>
    <property type="match status" value="1"/>
</dbReference>
<dbReference type="InterPro" id="IPR037523">
    <property type="entry name" value="VOC_core"/>
</dbReference>
<comment type="similarity">
    <text evidence="9">Belongs to the metallo-dependent hydrolases superfamily. Adenosine and AMP deaminases family. Adenosine deaminase subfamily.</text>
</comment>
<name>A0A243RQ78_9ACTN</name>
<comment type="function">
    <text evidence="9">Catalyzes the hydrolytic deamination of adenosine and 2-deoxyadenosine.</text>
</comment>
<dbReference type="InterPro" id="IPR029068">
    <property type="entry name" value="Glyas_Bleomycin-R_OHBP_Dase"/>
</dbReference>
<keyword evidence="3 9" id="KW-0378">Hydrolase</keyword>
<dbReference type="Gene3D" id="3.10.180.10">
    <property type="entry name" value="2,3-Dihydroxybiphenyl 1,2-Dioxygenase, domain 1"/>
    <property type="match status" value="1"/>
</dbReference>
<keyword evidence="2 9" id="KW-0479">Metal-binding</keyword>
<dbReference type="GO" id="GO:0005829">
    <property type="term" value="C:cytosol"/>
    <property type="evidence" value="ECO:0007669"/>
    <property type="project" value="TreeGrafter"/>
</dbReference>
<dbReference type="GO" id="GO:0006154">
    <property type="term" value="P:adenosine catabolic process"/>
    <property type="evidence" value="ECO:0007669"/>
    <property type="project" value="TreeGrafter"/>
</dbReference>
<dbReference type="PANTHER" id="PTHR11409:SF43">
    <property type="entry name" value="ADENOSINE DEAMINASE"/>
    <property type="match status" value="1"/>
</dbReference>
<dbReference type="InterPro" id="IPR032466">
    <property type="entry name" value="Metal_Hydrolase"/>
</dbReference>
<proteinExistence type="inferred from homology"/>
<gene>
    <name evidence="9" type="primary">add</name>
    <name evidence="12" type="ORF">CA983_30925</name>
</gene>
<dbReference type="InterPro" id="IPR028893">
    <property type="entry name" value="A_deaminase"/>
</dbReference>
<evidence type="ECO:0000256" key="1">
    <source>
        <dbReference type="ARBA" id="ARBA00012784"/>
    </source>
</evidence>
<feature type="binding site" evidence="9">
    <location>
        <position position="354"/>
    </location>
    <ligand>
        <name>Zn(2+)</name>
        <dbReference type="ChEBI" id="CHEBI:29105"/>
        <note>catalytic</note>
    </ligand>
</feature>
<dbReference type="EMBL" id="NGFN01000254">
    <property type="protein sequence ID" value="OUC97084.1"/>
    <property type="molecule type" value="Genomic_DNA"/>
</dbReference>
<dbReference type="PANTHER" id="PTHR11409">
    <property type="entry name" value="ADENOSINE DEAMINASE"/>
    <property type="match status" value="1"/>
</dbReference>
<dbReference type="EC" id="3.5.4.4" evidence="1 9"/>
<dbReference type="InterPro" id="IPR001365">
    <property type="entry name" value="A_deaminase_dom"/>
</dbReference>
<feature type="region of interest" description="Disordered" evidence="10">
    <location>
        <begin position="63"/>
        <end position="133"/>
    </location>
</feature>
<evidence type="ECO:0000256" key="2">
    <source>
        <dbReference type="ARBA" id="ARBA00022723"/>
    </source>
</evidence>
<dbReference type="GO" id="GO:0008270">
    <property type="term" value="F:zinc ion binding"/>
    <property type="evidence" value="ECO:0007669"/>
    <property type="project" value="UniProtKB-UniRule"/>
</dbReference>
<feature type="binding site" evidence="9">
    <location>
        <position position="168"/>
    </location>
    <ligand>
        <name>Zn(2+)</name>
        <dbReference type="ChEBI" id="CHEBI:29105"/>
        <note>catalytic</note>
    </ligand>
</feature>
<dbReference type="HAMAP" id="MF_00540">
    <property type="entry name" value="A_deaminase"/>
    <property type="match status" value="1"/>
</dbReference>
<feature type="domain" description="VOC" evidence="11">
    <location>
        <begin position="3"/>
        <end position="126"/>
    </location>
</feature>
<feature type="binding site" evidence="9">
    <location>
        <position position="444"/>
    </location>
    <ligand>
        <name>Zn(2+)</name>
        <dbReference type="ChEBI" id="CHEBI:29105"/>
        <note>catalytic</note>
    </ligand>
</feature>
<dbReference type="SUPFAM" id="SSF51556">
    <property type="entry name" value="Metallo-dependent hydrolases"/>
    <property type="match status" value="1"/>
</dbReference>
<evidence type="ECO:0000256" key="5">
    <source>
        <dbReference type="ARBA" id="ARBA00023080"/>
    </source>
</evidence>
<feature type="binding site" evidence="9">
    <location>
        <position position="327"/>
    </location>
    <ligand>
        <name>substrate</name>
    </ligand>
</feature>
<dbReference type="PROSITE" id="PS51819">
    <property type="entry name" value="VOC"/>
    <property type="match status" value="1"/>
</dbReference>
<comment type="catalytic activity">
    <reaction evidence="8">
        <text>2'-deoxyadenosine + H2O + H(+) = 2'-deoxyinosine + NH4(+)</text>
        <dbReference type="Rhea" id="RHEA:28190"/>
        <dbReference type="ChEBI" id="CHEBI:15377"/>
        <dbReference type="ChEBI" id="CHEBI:15378"/>
        <dbReference type="ChEBI" id="CHEBI:17256"/>
        <dbReference type="ChEBI" id="CHEBI:28938"/>
        <dbReference type="ChEBI" id="CHEBI:28997"/>
        <dbReference type="EC" id="3.5.4.4"/>
    </reaction>
    <physiologicalReaction direction="left-to-right" evidence="8">
        <dbReference type="Rhea" id="RHEA:28191"/>
    </physiologicalReaction>
</comment>
<comment type="cofactor">
    <cofactor evidence="9">
        <name>Zn(2+)</name>
        <dbReference type="ChEBI" id="CHEBI:29105"/>
    </cofactor>
    <text evidence="9">Binds 1 zinc ion per subunit.</text>
</comment>
<evidence type="ECO:0000256" key="4">
    <source>
        <dbReference type="ARBA" id="ARBA00022833"/>
    </source>
</evidence>
<dbReference type="Pfam" id="PF00962">
    <property type="entry name" value="A_deaminase"/>
    <property type="match status" value="1"/>
</dbReference>
<protein>
    <recommendedName>
        <fullName evidence="1 9">Adenosine deaminase</fullName>
        <ecNumber evidence="1 9">3.5.4.4</ecNumber>
    </recommendedName>
    <alternativeName>
        <fullName evidence="6 9">Adenosine aminohydrolase</fullName>
    </alternativeName>
</protein>
<evidence type="ECO:0000259" key="11">
    <source>
        <dbReference type="PROSITE" id="PS51819"/>
    </source>
</evidence>
<dbReference type="NCBIfam" id="NF006847">
    <property type="entry name" value="PRK09358.1-2"/>
    <property type="match status" value="1"/>
</dbReference>
<reference evidence="12 13" key="1">
    <citation type="submission" date="2017-05" db="EMBL/GenBank/DDBJ databases">
        <title>Biotechnological potential of actinobacteria isolated from South African environments.</title>
        <authorList>
            <person name="Le Roes-Hill M."/>
            <person name="Prins A."/>
            <person name="Durrell K.A."/>
        </authorList>
    </citation>
    <scope>NUCLEOTIDE SEQUENCE [LARGE SCALE GENOMIC DNA]</scope>
    <source>
        <strain evidence="12 13">HMC13</strain>
    </source>
</reference>
<accession>A0A243RQ78</accession>
<dbReference type="Proteomes" id="UP000195105">
    <property type="component" value="Unassembled WGS sequence"/>
</dbReference>
<dbReference type="GO" id="GO:0046103">
    <property type="term" value="P:inosine biosynthetic process"/>
    <property type="evidence" value="ECO:0007669"/>
    <property type="project" value="TreeGrafter"/>
</dbReference>
<dbReference type="GO" id="GO:0009168">
    <property type="term" value="P:purine ribonucleoside monophosphate biosynthetic process"/>
    <property type="evidence" value="ECO:0007669"/>
    <property type="project" value="UniProtKB-UniRule"/>
</dbReference>
<dbReference type="Pfam" id="PF00903">
    <property type="entry name" value="Glyoxalase"/>
    <property type="match status" value="1"/>
</dbReference>
<evidence type="ECO:0000256" key="3">
    <source>
        <dbReference type="ARBA" id="ARBA00022801"/>
    </source>
</evidence>
<dbReference type="SUPFAM" id="SSF54593">
    <property type="entry name" value="Glyoxalase/Bleomycin resistance protein/Dihydroxybiphenyl dioxygenase"/>
    <property type="match status" value="1"/>
</dbReference>
<dbReference type="NCBIfam" id="TIGR01430">
    <property type="entry name" value="aden_deam"/>
    <property type="match status" value="1"/>
</dbReference>
<dbReference type="GO" id="GO:0046936">
    <property type="term" value="F:2'-deoxyadenosine deaminase activity"/>
    <property type="evidence" value="ECO:0007669"/>
    <property type="project" value="RHEA"/>
</dbReference>
<feature type="binding site" evidence="9">
    <location>
        <position position="166"/>
    </location>
    <ligand>
        <name>Zn(2+)</name>
        <dbReference type="ChEBI" id="CHEBI:29105"/>
        <note>catalytic</note>
    </ligand>
</feature>
<evidence type="ECO:0000256" key="10">
    <source>
        <dbReference type="SAM" id="MobiDB-lite"/>
    </source>
</evidence>
<evidence type="ECO:0000256" key="8">
    <source>
        <dbReference type="ARBA" id="ARBA00049213"/>
    </source>
</evidence>
<evidence type="ECO:0000256" key="9">
    <source>
        <dbReference type="HAMAP-Rule" id="MF_00540"/>
    </source>
</evidence>
<evidence type="ECO:0000256" key="6">
    <source>
        <dbReference type="ARBA" id="ARBA00031852"/>
    </source>
</evidence>
<sequence length="505" mass="54674">MRRIALVTLVVDDYDEAVRFYTEALGFRLAEDAPRPDGSRWVVVEPGSPGTGSGLLLARAKGEAQAGRVGDQDRRAGRVLPAHRRLRPGPRPDDRRGRHVPGGAAARAVRDRRRLPGPVRQPLGPAPARHRLNAPTENAHAPRNTHMTAPRIDTDTLRRLPKAVLHDHLDGGLRPATVVELADAVGHTLPTTDPAELAAWYYEAANSGDLVRYIATFEHTLAVMQTREGLLRTAEEYVLDLAADGVVYGEVRYAPELMVRGGLALTEVVETVQEGLAAGMAKAAAAGTPVRVGTLLCGMRMFDRSREIADLVVAFRDAGVVGFDIAGAEDGFPPADHLAAFEHLRRENVPFTIHAGEAHGLPSIHQALQVCGAQRIGHGVRITDDIPDLTTGKLGRLAGWVRDRRVALEMCPTSNLQTGAATSIAEHPITALKDLGFRVTLNTDNRLVSGTTMTREMSLLVEQAGWTVEDLRTVTVNALKSAFLPFDERNALIRDVVLPGYETAL</sequence>
<dbReference type="GO" id="GO:0004000">
    <property type="term" value="F:adenosine deaminase activity"/>
    <property type="evidence" value="ECO:0007669"/>
    <property type="project" value="UniProtKB-UniRule"/>
</dbReference>
<dbReference type="InterPro" id="IPR004360">
    <property type="entry name" value="Glyas_Fos-R_dOase_dom"/>
</dbReference>
<organism evidence="12 13">
    <name type="scientific">Streptomyces swartbergensis</name>
    <dbReference type="NCBI Taxonomy" id="487165"/>
    <lineage>
        <taxon>Bacteria</taxon>
        <taxon>Bacillati</taxon>
        <taxon>Actinomycetota</taxon>
        <taxon>Actinomycetes</taxon>
        <taxon>Kitasatosporales</taxon>
        <taxon>Streptomycetaceae</taxon>
        <taxon>Streptomyces</taxon>
    </lineage>
</organism>
<feature type="site" description="Important for catalytic activity" evidence="9">
    <location>
        <position position="378"/>
    </location>
</feature>
<feature type="binding site" evidence="9">
    <location>
        <position position="170"/>
    </location>
    <ligand>
        <name>substrate</name>
    </ligand>
</feature>
<dbReference type="AlphaFoldDB" id="A0A243RQ78"/>
<comment type="catalytic activity">
    <reaction evidence="7">
        <text>adenosine + H2O + H(+) = inosine + NH4(+)</text>
        <dbReference type="Rhea" id="RHEA:24408"/>
        <dbReference type="ChEBI" id="CHEBI:15377"/>
        <dbReference type="ChEBI" id="CHEBI:15378"/>
        <dbReference type="ChEBI" id="CHEBI:16335"/>
        <dbReference type="ChEBI" id="CHEBI:17596"/>
        <dbReference type="ChEBI" id="CHEBI:28938"/>
        <dbReference type="EC" id="3.5.4.4"/>
    </reaction>
    <physiologicalReaction direction="left-to-right" evidence="7">
        <dbReference type="Rhea" id="RHEA:24409"/>
    </physiologicalReaction>
</comment>
<dbReference type="GO" id="GO:0043103">
    <property type="term" value="P:hypoxanthine salvage"/>
    <property type="evidence" value="ECO:0007669"/>
    <property type="project" value="TreeGrafter"/>
</dbReference>
<evidence type="ECO:0000313" key="13">
    <source>
        <dbReference type="Proteomes" id="UP000195105"/>
    </source>
</evidence>
<feature type="binding site" evidence="9">
    <location>
        <position position="168"/>
    </location>
    <ligand>
        <name>substrate</name>
    </ligand>
</feature>
<dbReference type="GO" id="GO:0009117">
    <property type="term" value="P:nucleotide metabolic process"/>
    <property type="evidence" value="ECO:0007669"/>
    <property type="project" value="UniProtKB-KW"/>
</dbReference>
<dbReference type="InterPro" id="IPR006330">
    <property type="entry name" value="Ado/ade_deaminase"/>
</dbReference>
<keyword evidence="4 9" id="KW-0862">Zinc</keyword>
<comment type="caution">
    <text evidence="9">Lacks conserved residue(s) required for the propagation of feature annotation.</text>
</comment>